<gene>
    <name evidence="1" type="ORF">DARMORV10_C05P53110.1</name>
</gene>
<dbReference type="AlphaFoldDB" id="A0A816LC29"/>
<dbReference type="EMBL" id="HG994369">
    <property type="protein sequence ID" value="CAF1934748.1"/>
    <property type="molecule type" value="Genomic_DNA"/>
</dbReference>
<organism evidence="1">
    <name type="scientific">Brassica napus</name>
    <name type="common">Rape</name>
    <dbReference type="NCBI Taxonomy" id="3708"/>
    <lineage>
        <taxon>Eukaryota</taxon>
        <taxon>Viridiplantae</taxon>
        <taxon>Streptophyta</taxon>
        <taxon>Embryophyta</taxon>
        <taxon>Tracheophyta</taxon>
        <taxon>Spermatophyta</taxon>
        <taxon>Magnoliopsida</taxon>
        <taxon>eudicotyledons</taxon>
        <taxon>Gunneridae</taxon>
        <taxon>Pentapetalae</taxon>
        <taxon>rosids</taxon>
        <taxon>malvids</taxon>
        <taxon>Brassicales</taxon>
        <taxon>Brassicaceae</taxon>
        <taxon>Brassiceae</taxon>
        <taxon>Brassica</taxon>
    </lineage>
</organism>
<dbReference type="Proteomes" id="UP001295469">
    <property type="component" value="Chromosome C05"/>
</dbReference>
<proteinExistence type="predicted"/>
<protein>
    <submittedName>
        <fullName evidence="1">(rape) hypothetical protein</fullName>
    </submittedName>
</protein>
<sequence>MFKDIVDAMREGRRLVSPQNGKGHQLKTLPLHLNRRSNPGVKVLMGRMREGRACRRIKVQMCPQMLVPRKIKLQNRALFYWTKINPLFRIYRRRMLDIWKRGMLLWHFAVQRVIEQGNLLPHSNLLVRQTTRPNHYRTPLDKKPRTSRTWWYQILRTSLEWLEDCVSLLL</sequence>
<accession>A0A816LC29</accession>
<evidence type="ECO:0000313" key="1">
    <source>
        <dbReference type="EMBL" id="CAF1934748.1"/>
    </source>
</evidence>
<dbReference type="Gramene" id="CDX98437">
    <property type="protein sequence ID" value="CDX98437"/>
    <property type="gene ID" value="GSBRNA2T00106041001"/>
</dbReference>
<reference evidence="1" key="1">
    <citation type="submission" date="2021-01" db="EMBL/GenBank/DDBJ databases">
        <authorList>
            <consortium name="Genoscope - CEA"/>
            <person name="William W."/>
        </authorList>
    </citation>
    <scope>NUCLEOTIDE SEQUENCE</scope>
</reference>
<name>A0A816LC29_BRANA</name>